<proteinExistence type="predicted"/>
<evidence type="ECO:0000313" key="2">
    <source>
        <dbReference type="RefSeq" id="XP_039242864.1"/>
    </source>
</evidence>
<organism evidence="1 2">
    <name type="scientific">Pipra filicauda</name>
    <name type="common">Wire-tailed manakin</name>
    <dbReference type="NCBI Taxonomy" id="649802"/>
    <lineage>
        <taxon>Eukaryota</taxon>
        <taxon>Metazoa</taxon>
        <taxon>Chordata</taxon>
        <taxon>Craniata</taxon>
        <taxon>Vertebrata</taxon>
        <taxon>Euteleostomi</taxon>
        <taxon>Archelosauria</taxon>
        <taxon>Archosauria</taxon>
        <taxon>Dinosauria</taxon>
        <taxon>Saurischia</taxon>
        <taxon>Theropoda</taxon>
        <taxon>Coelurosauria</taxon>
        <taxon>Aves</taxon>
        <taxon>Neognathae</taxon>
        <taxon>Neoaves</taxon>
        <taxon>Telluraves</taxon>
        <taxon>Australaves</taxon>
        <taxon>Passeriformes</taxon>
        <taxon>Pipridae</taxon>
        <taxon>Pipra</taxon>
    </lineage>
</organism>
<dbReference type="GeneID" id="113999647"/>
<dbReference type="CTD" id="134121"/>
<keyword evidence="1" id="KW-1185">Reference proteome</keyword>
<sequence>MAGPGPWPPGAGGSRWAEEALGIAAARRRPALAAFSAFSFIPPRREGPPELSYFNRAAKNMFSPMTPFLEYQKVTTSIFLAVTENMQKVMVSTLMRSAPYMVGKEVEGGRHCAQPGGLEESISP</sequence>
<evidence type="ECO:0000313" key="3">
    <source>
        <dbReference type="RefSeq" id="XP_039242865.1"/>
    </source>
</evidence>
<evidence type="ECO:0000313" key="1">
    <source>
        <dbReference type="Proteomes" id="UP000504627"/>
    </source>
</evidence>
<accession>A0A7R5L1E0</accession>
<protein>
    <submittedName>
        <fullName evidence="2 3">Uncharacterized protein C5orf49 homolog isoform X2</fullName>
    </submittedName>
</protein>
<dbReference type="Proteomes" id="UP000504627">
    <property type="component" value="Unplaced"/>
</dbReference>
<dbReference type="RefSeq" id="XP_039242864.1">
    <property type="nucleotide sequence ID" value="XM_039386930.1"/>
</dbReference>
<reference evidence="2 3" key="1">
    <citation type="submission" date="2025-04" db="UniProtKB">
        <authorList>
            <consortium name="RefSeq"/>
        </authorList>
    </citation>
    <scope>IDENTIFICATION</scope>
    <source>
        <tissue evidence="2 3">Muscle</tissue>
    </source>
</reference>
<dbReference type="AlphaFoldDB" id="A0A7R5L1E0"/>
<name>A0A7R5L1E0_9PASS</name>
<gene>
    <name evidence="2 3" type="primary">CUNH5orf49</name>
</gene>
<dbReference type="RefSeq" id="XP_039242865.1">
    <property type="nucleotide sequence ID" value="XM_039386931.1"/>
</dbReference>